<dbReference type="PANTHER" id="PTHR43128">
    <property type="entry name" value="L-2-HYDROXYCARBOXYLATE DEHYDROGENASE (NAD(P)(+))"/>
    <property type="match status" value="1"/>
</dbReference>
<name>A0A517YXA0_9BACT</name>
<proteinExistence type="inferred from homology"/>
<dbReference type="PANTHER" id="PTHR43128:SF16">
    <property type="entry name" value="L-LACTATE DEHYDROGENASE"/>
    <property type="match status" value="1"/>
</dbReference>
<dbReference type="Pfam" id="PF00056">
    <property type="entry name" value="Ldh_1_N"/>
    <property type="match status" value="1"/>
</dbReference>
<feature type="binding site" evidence="4 6">
    <location>
        <position position="155"/>
    </location>
    <ligand>
        <name>substrate</name>
    </ligand>
</feature>
<dbReference type="GO" id="GO:0004459">
    <property type="term" value="F:L-lactate dehydrogenase (NAD+) activity"/>
    <property type="evidence" value="ECO:0007669"/>
    <property type="project" value="TreeGrafter"/>
</dbReference>
<feature type="binding site" evidence="4 7">
    <location>
        <position position="35"/>
    </location>
    <ligand>
        <name>NAD(+)</name>
        <dbReference type="ChEBI" id="CHEBI:57540"/>
    </ligand>
</feature>
<keyword evidence="1 4" id="KW-0816">Tricarboxylic acid cycle</keyword>
<feature type="domain" description="Lactate/malate dehydrogenase C-terminal" evidence="9">
    <location>
        <begin position="151"/>
        <end position="305"/>
    </location>
</feature>
<dbReference type="AlphaFoldDB" id="A0A517YXA0"/>
<dbReference type="PIRSF" id="PIRSF000102">
    <property type="entry name" value="Lac_mal_DH"/>
    <property type="match status" value="1"/>
</dbReference>
<dbReference type="RefSeq" id="WP_145079276.1">
    <property type="nucleotide sequence ID" value="NZ_CP036425.1"/>
</dbReference>
<dbReference type="InterPro" id="IPR015955">
    <property type="entry name" value="Lactate_DH/Glyco_Ohase_4_C"/>
</dbReference>
<dbReference type="PRINTS" id="PR00086">
    <property type="entry name" value="LLDHDRGNASE"/>
</dbReference>
<dbReference type="GO" id="GO:0030060">
    <property type="term" value="F:L-malate dehydrogenase (NAD+) activity"/>
    <property type="evidence" value="ECO:0007669"/>
    <property type="project" value="UniProtKB-UniRule"/>
</dbReference>
<dbReference type="PROSITE" id="PS51257">
    <property type="entry name" value="PROKAR_LIPOPROTEIN"/>
    <property type="match status" value="1"/>
</dbReference>
<dbReference type="Proteomes" id="UP000317369">
    <property type="component" value="Chromosome"/>
</dbReference>
<feature type="binding site" evidence="4 6">
    <location>
        <position position="92"/>
    </location>
    <ligand>
        <name>substrate</name>
    </ligand>
</feature>
<evidence type="ECO:0000256" key="5">
    <source>
        <dbReference type="PIRSR" id="PIRSR000102-1"/>
    </source>
</evidence>
<evidence type="ECO:0000256" key="1">
    <source>
        <dbReference type="ARBA" id="ARBA00022532"/>
    </source>
</evidence>
<feature type="binding site" evidence="4 7">
    <location>
        <position position="99"/>
    </location>
    <ligand>
        <name>NAD(+)</name>
        <dbReference type="ChEBI" id="CHEBI:57540"/>
    </ligand>
</feature>
<evidence type="ECO:0000313" key="10">
    <source>
        <dbReference type="EMBL" id="QDU34852.1"/>
    </source>
</evidence>
<feature type="binding site" evidence="4 6">
    <location>
        <position position="86"/>
    </location>
    <ligand>
        <name>substrate</name>
    </ligand>
</feature>
<dbReference type="InterPro" id="IPR011275">
    <property type="entry name" value="Malate_DH_type3"/>
</dbReference>
<dbReference type="Gene3D" id="3.40.50.720">
    <property type="entry name" value="NAD(P)-binding Rossmann-like Domain"/>
    <property type="match status" value="1"/>
</dbReference>
<dbReference type="FunFam" id="3.40.50.720:FF:000018">
    <property type="entry name" value="Malate dehydrogenase"/>
    <property type="match status" value="1"/>
</dbReference>
<dbReference type="InterPro" id="IPR001236">
    <property type="entry name" value="Lactate/malate_DH_N"/>
</dbReference>
<evidence type="ECO:0000256" key="6">
    <source>
        <dbReference type="PIRSR" id="PIRSR000102-2"/>
    </source>
</evidence>
<comment type="catalytic activity">
    <reaction evidence="4">
        <text>(S)-malate + NAD(+) = oxaloacetate + NADH + H(+)</text>
        <dbReference type="Rhea" id="RHEA:21432"/>
        <dbReference type="ChEBI" id="CHEBI:15378"/>
        <dbReference type="ChEBI" id="CHEBI:15589"/>
        <dbReference type="ChEBI" id="CHEBI:16452"/>
        <dbReference type="ChEBI" id="CHEBI:57540"/>
        <dbReference type="ChEBI" id="CHEBI:57945"/>
        <dbReference type="EC" id="1.1.1.37"/>
    </reaction>
</comment>
<comment type="similarity">
    <text evidence="4">Belongs to the LDH/MDH superfamily. MDH type 3 family.</text>
</comment>
<dbReference type="Gene3D" id="3.90.110.10">
    <property type="entry name" value="Lactate dehydrogenase/glycoside hydrolase, family 4, C-terminal"/>
    <property type="match status" value="1"/>
</dbReference>
<sequence>MPKRAKISIIGGGNVGASCAMWAAAKELGDIVVLDIPQAENMVKGKMLDLFQCAPLERFDAKITGTADYKDIADSDVIIVTAGLPRKPGMSRDDLIETNAKIVKSVSENIKEHSPEAKVILVSNPLDAMVYTAWKATGFPTNQIMGQAGCLDVARYKAFIAMETGFSVEDVNALLLGGHGDTMVPLPRFTNISGIPITNFISEERLNEIVDRAKVGGGEIVKLMGTSAYYAPASGSVQMAEAIIKDKKRILPCAAFCGNNEYGAQDLFVGVPAVLGANGVEKVLDLDLNAEEKGYMDTSIEAVKELVGIVNKMFPELAK</sequence>
<dbReference type="SUPFAM" id="SSF56327">
    <property type="entry name" value="LDH C-terminal domain-like"/>
    <property type="match status" value="1"/>
</dbReference>
<evidence type="ECO:0000256" key="2">
    <source>
        <dbReference type="ARBA" id="ARBA00023002"/>
    </source>
</evidence>
<feature type="binding site" evidence="4 6">
    <location>
        <position position="124"/>
    </location>
    <ligand>
        <name>substrate</name>
    </ligand>
</feature>
<dbReference type="HAMAP" id="MF_00487">
    <property type="entry name" value="Malate_dehydrog_3"/>
    <property type="match status" value="1"/>
</dbReference>
<dbReference type="NCBIfam" id="NF004863">
    <property type="entry name" value="PRK06223.1"/>
    <property type="match status" value="1"/>
</dbReference>
<dbReference type="Pfam" id="PF02866">
    <property type="entry name" value="Ldh_1_C"/>
    <property type="match status" value="1"/>
</dbReference>
<dbReference type="GO" id="GO:0006099">
    <property type="term" value="P:tricarboxylic acid cycle"/>
    <property type="evidence" value="ECO:0007669"/>
    <property type="project" value="UniProtKB-UniRule"/>
</dbReference>
<evidence type="ECO:0000313" key="11">
    <source>
        <dbReference type="Proteomes" id="UP000317369"/>
    </source>
</evidence>
<dbReference type="InterPro" id="IPR036291">
    <property type="entry name" value="NAD(P)-bd_dom_sf"/>
</dbReference>
<keyword evidence="3 4" id="KW-0520">NAD</keyword>
<dbReference type="FunFam" id="3.90.110.10:FF:000004">
    <property type="entry name" value="Malate dehydrogenase"/>
    <property type="match status" value="1"/>
</dbReference>
<keyword evidence="11" id="KW-1185">Reference proteome</keyword>
<evidence type="ECO:0000256" key="3">
    <source>
        <dbReference type="ARBA" id="ARBA00023027"/>
    </source>
</evidence>
<keyword evidence="2 4" id="KW-0560">Oxidoreductase</keyword>
<dbReference type="NCBIfam" id="TIGR01763">
    <property type="entry name" value="MalateDH_bact"/>
    <property type="match status" value="1"/>
</dbReference>
<reference evidence="10 11" key="1">
    <citation type="submission" date="2019-02" db="EMBL/GenBank/DDBJ databases">
        <title>Deep-cultivation of Planctomycetes and their phenomic and genomic characterization uncovers novel biology.</title>
        <authorList>
            <person name="Wiegand S."/>
            <person name="Jogler M."/>
            <person name="Boedeker C."/>
            <person name="Pinto D."/>
            <person name="Vollmers J."/>
            <person name="Rivas-Marin E."/>
            <person name="Kohn T."/>
            <person name="Peeters S.H."/>
            <person name="Heuer A."/>
            <person name="Rast P."/>
            <person name="Oberbeckmann S."/>
            <person name="Bunk B."/>
            <person name="Jeske O."/>
            <person name="Meyerdierks A."/>
            <person name="Storesund J.E."/>
            <person name="Kallscheuer N."/>
            <person name="Luecker S."/>
            <person name="Lage O.M."/>
            <person name="Pohl T."/>
            <person name="Merkel B.J."/>
            <person name="Hornburger P."/>
            <person name="Mueller R.-W."/>
            <person name="Bruemmer F."/>
            <person name="Labrenz M."/>
            <person name="Spormann A.M."/>
            <person name="Op den Camp H."/>
            <person name="Overmann J."/>
            <person name="Amann R."/>
            <person name="Jetten M.S.M."/>
            <person name="Mascher T."/>
            <person name="Medema M.H."/>
            <person name="Devos D.P."/>
            <person name="Kaster A.-K."/>
            <person name="Ovreas L."/>
            <person name="Rohde M."/>
            <person name="Galperin M.Y."/>
            <person name="Jogler C."/>
        </authorList>
    </citation>
    <scope>NUCLEOTIDE SEQUENCE [LARGE SCALE GENOMIC DNA]</scope>
    <source>
        <strain evidence="10 11">KS4</strain>
    </source>
</reference>
<dbReference type="EMBL" id="CP036425">
    <property type="protein sequence ID" value="QDU34852.1"/>
    <property type="molecule type" value="Genomic_DNA"/>
</dbReference>
<dbReference type="InterPro" id="IPR022383">
    <property type="entry name" value="Lactate/malate_DH_C"/>
</dbReference>
<organism evidence="10 11">
    <name type="scientific">Poriferisphaera corsica</name>
    <dbReference type="NCBI Taxonomy" id="2528020"/>
    <lineage>
        <taxon>Bacteria</taxon>
        <taxon>Pseudomonadati</taxon>
        <taxon>Planctomycetota</taxon>
        <taxon>Phycisphaerae</taxon>
        <taxon>Phycisphaerales</taxon>
        <taxon>Phycisphaeraceae</taxon>
        <taxon>Poriferisphaera</taxon>
    </lineage>
</organism>
<dbReference type="OrthoDB" id="9802969at2"/>
<dbReference type="EC" id="1.1.1.37" evidence="4"/>
<dbReference type="KEGG" id="pcor:KS4_29280"/>
<evidence type="ECO:0000259" key="8">
    <source>
        <dbReference type="Pfam" id="PF00056"/>
    </source>
</evidence>
<feature type="active site" description="Proton acceptor" evidence="4 5">
    <location>
        <position position="179"/>
    </location>
</feature>
<gene>
    <name evidence="4 10" type="primary">mdh</name>
    <name evidence="10" type="ORF">KS4_29280</name>
</gene>
<dbReference type="InterPro" id="IPR001557">
    <property type="entry name" value="L-lactate/malate_DH"/>
</dbReference>
<dbReference type="CDD" id="cd01339">
    <property type="entry name" value="LDH-like_MDH"/>
    <property type="match status" value="1"/>
</dbReference>
<dbReference type="GO" id="GO:0006089">
    <property type="term" value="P:lactate metabolic process"/>
    <property type="evidence" value="ECO:0007669"/>
    <property type="project" value="TreeGrafter"/>
</dbReference>
<feature type="binding site" evidence="4 7">
    <location>
        <begin position="11"/>
        <end position="16"/>
    </location>
    <ligand>
        <name>NAD(+)</name>
        <dbReference type="ChEBI" id="CHEBI:57540"/>
    </ligand>
</feature>
<accession>A0A517YXA0</accession>
<protein>
    <recommendedName>
        <fullName evidence="4">Malate dehydrogenase</fullName>
        <ecNumber evidence="4">1.1.1.37</ecNumber>
    </recommendedName>
</protein>
<evidence type="ECO:0000256" key="4">
    <source>
        <dbReference type="HAMAP-Rule" id="MF_00487"/>
    </source>
</evidence>
<feature type="binding site" evidence="4 7">
    <location>
        <begin position="122"/>
        <end position="124"/>
    </location>
    <ligand>
        <name>NAD(+)</name>
        <dbReference type="ChEBI" id="CHEBI:57540"/>
    </ligand>
</feature>
<evidence type="ECO:0000259" key="9">
    <source>
        <dbReference type="Pfam" id="PF02866"/>
    </source>
</evidence>
<comment type="function">
    <text evidence="4">Catalyzes the reversible oxidation of malate to oxaloacetate.</text>
</comment>
<feature type="domain" description="Lactate/malate dehydrogenase N-terminal" evidence="8">
    <location>
        <begin position="6"/>
        <end position="146"/>
    </location>
</feature>
<evidence type="ECO:0000256" key="7">
    <source>
        <dbReference type="PIRSR" id="PIRSR000102-3"/>
    </source>
</evidence>
<dbReference type="SUPFAM" id="SSF51735">
    <property type="entry name" value="NAD(P)-binding Rossmann-fold domains"/>
    <property type="match status" value="1"/>
</dbReference>